<evidence type="ECO:0000256" key="1">
    <source>
        <dbReference type="SAM" id="Phobius"/>
    </source>
</evidence>
<proteinExistence type="predicted"/>
<keyword evidence="3" id="KW-1185">Reference proteome</keyword>
<accession>A0A5C8NLQ8</accession>
<sequence>MAKADTTRLVREIEETRLHLADTVDALVDRAHPKSIARRGLASVKGRFVDEQGSVRLETVVPVVAGAAAVVTAIVILRRLVR</sequence>
<dbReference type="OrthoDB" id="5149496at2"/>
<dbReference type="EMBL" id="VDUX01000002">
    <property type="protein sequence ID" value="TXL62020.1"/>
    <property type="molecule type" value="Genomic_DNA"/>
</dbReference>
<keyword evidence="1" id="KW-0472">Membrane</keyword>
<dbReference type="Proteomes" id="UP000321571">
    <property type="component" value="Unassembled WGS sequence"/>
</dbReference>
<evidence type="ECO:0000313" key="3">
    <source>
        <dbReference type="Proteomes" id="UP000321571"/>
    </source>
</evidence>
<organism evidence="2 3">
    <name type="scientific">Aeromicrobium terrae</name>
    <dbReference type="NCBI Taxonomy" id="2498846"/>
    <lineage>
        <taxon>Bacteria</taxon>
        <taxon>Bacillati</taxon>
        <taxon>Actinomycetota</taxon>
        <taxon>Actinomycetes</taxon>
        <taxon>Propionibacteriales</taxon>
        <taxon>Nocardioidaceae</taxon>
        <taxon>Aeromicrobium</taxon>
    </lineage>
</organism>
<reference evidence="2 3" key="1">
    <citation type="submission" date="2019-06" db="EMBL/GenBank/DDBJ databases">
        <title>Aeromicrobium sp. nov., isolated from a maize field.</title>
        <authorList>
            <person name="Lin S.-Y."/>
            <person name="Tsai C.-F."/>
            <person name="Young C.-C."/>
        </authorList>
    </citation>
    <scope>NUCLEOTIDE SEQUENCE [LARGE SCALE GENOMIC DNA]</scope>
    <source>
        <strain evidence="2 3">CC-CFT486</strain>
    </source>
</reference>
<dbReference type="Pfam" id="PF12277">
    <property type="entry name" value="DUF3618"/>
    <property type="match status" value="1"/>
</dbReference>
<feature type="transmembrane region" description="Helical" evidence="1">
    <location>
        <begin position="60"/>
        <end position="81"/>
    </location>
</feature>
<dbReference type="RefSeq" id="WP_147684294.1">
    <property type="nucleotide sequence ID" value="NZ_VDUX01000002.1"/>
</dbReference>
<gene>
    <name evidence="2" type="ORF">FHP06_04725</name>
</gene>
<protein>
    <submittedName>
        <fullName evidence="2">DUF3618 domain-containing protein</fullName>
    </submittedName>
</protein>
<comment type="caution">
    <text evidence="2">The sequence shown here is derived from an EMBL/GenBank/DDBJ whole genome shotgun (WGS) entry which is preliminary data.</text>
</comment>
<name>A0A5C8NLQ8_9ACTN</name>
<evidence type="ECO:0000313" key="2">
    <source>
        <dbReference type="EMBL" id="TXL62020.1"/>
    </source>
</evidence>
<dbReference type="AlphaFoldDB" id="A0A5C8NLQ8"/>
<keyword evidence="1" id="KW-0812">Transmembrane</keyword>
<dbReference type="InterPro" id="IPR022062">
    <property type="entry name" value="DUF3618"/>
</dbReference>
<keyword evidence="1" id="KW-1133">Transmembrane helix</keyword>